<dbReference type="SUPFAM" id="SSF55120">
    <property type="entry name" value="Pseudouridine synthase"/>
    <property type="match status" value="1"/>
</dbReference>
<dbReference type="InterPro" id="IPR018496">
    <property type="entry name" value="PsdUridine_synth_RsuA/RluB_CS"/>
</dbReference>
<dbReference type="AlphaFoldDB" id="A0A3E1NHW6"/>
<reference evidence="5 6" key="1">
    <citation type="submission" date="2018-08" db="EMBL/GenBank/DDBJ databases">
        <title>Chitinophagaceae sp. K23C18032701, a novel bacterium isolated from forest soil.</title>
        <authorList>
            <person name="Wang C."/>
        </authorList>
    </citation>
    <scope>NUCLEOTIDE SEQUENCE [LARGE SCALE GENOMIC DNA]</scope>
    <source>
        <strain evidence="5 6">K23C18032701</strain>
    </source>
</reference>
<organism evidence="5 6">
    <name type="scientific">Deminuibacter soli</name>
    <dbReference type="NCBI Taxonomy" id="2291815"/>
    <lineage>
        <taxon>Bacteria</taxon>
        <taxon>Pseudomonadati</taxon>
        <taxon>Bacteroidota</taxon>
        <taxon>Chitinophagia</taxon>
        <taxon>Chitinophagales</taxon>
        <taxon>Chitinophagaceae</taxon>
        <taxon>Deminuibacter</taxon>
    </lineage>
</organism>
<dbReference type="Gene3D" id="3.30.70.1560">
    <property type="entry name" value="Alpha-L RNA-binding motif"/>
    <property type="match status" value="1"/>
</dbReference>
<dbReference type="PROSITE" id="PS01149">
    <property type="entry name" value="PSI_RSU"/>
    <property type="match status" value="1"/>
</dbReference>
<dbReference type="Proteomes" id="UP000261284">
    <property type="component" value="Unassembled WGS sequence"/>
</dbReference>
<dbReference type="PANTHER" id="PTHR47683">
    <property type="entry name" value="PSEUDOURIDINE SYNTHASE FAMILY PROTEIN-RELATED"/>
    <property type="match status" value="1"/>
</dbReference>
<keyword evidence="6" id="KW-1185">Reference proteome</keyword>
<dbReference type="InterPro" id="IPR042092">
    <property type="entry name" value="PsdUridine_s_RsuA/RluB/E/F_cat"/>
</dbReference>
<evidence type="ECO:0000256" key="3">
    <source>
        <dbReference type="RuleBase" id="RU003887"/>
    </source>
</evidence>
<evidence type="ECO:0000256" key="1">
    <source>
        <dbReference type="ARBA" id="ARBA00008348"/>
    </source>
</evidence>
<dbReference type="InterPro" id="IPR000748">
    <property type="entry name" value="PsdUridine_synth_RsuA/RluB/E/F"/>
</dbReference>
<dbReference type="InterPro" id="IPR050343">
    <property type="entry name" value="RsuA_PseudoU_synthase"/>
</dbReference>
<name>A0A3E1NHW6_9BACT</name>
<dbReference type="GO" id="GO:0001522">
    <property type="term" value="P:pseudouridine synthesis"/>
    <property type="evidence" value="ECO:0007669"/>
    <property type="project" value="InterPro"/>
</dbReference>
<proteinExistence type="inferred from homology"/>
<dbReference type="GO" id="GO:0003723">
    <property type="term" value="F:RNA binding"/>
    <property type="evidence" value="ECO:0007669"/>
    <property type="project" value="InterPro"/>
</dbReference>
<dbReference type="InterPro" id="IPR020094">
    <property type="entry name" value="TruA/RsuA/RluB/E/F_N"/>
</dbReference>
<dbReference type="InterPro" id="IPR020103">
    <property type="entry name" value="PsdUridine_synth_cat_dom_sf"/>
</dbReference>
<dbReference type="GO" id="GO:0140098">
    <property type="term" value="F:catalytic activity, acting on RNA"/>
    <property type="evidence" value="ECO:0007669"/>
    <property type="project" value="UniProtKB-ARBA"/>
</dbReference>
<dbReference type="Pfam" id="PF00849">
    <property type="entry name" value="PseudoU_synth_2"/>
    <property type="match status" value="1"/>
</dbReference>
<accession>A0A3E1NHW6</accession>
<evidence type="ECO:0000313" key="5">
    <source>
        <dbReference type="EMBL" id="RFM27451.1"/>
    </source>
</evidence>
<dbReference type="EC" id="5.4.99.-" evidence="3"/>
<dbReference type="GO" id="GO:0006364">
    <property type="term" value="P:rRNA processing"/>
    <property type="evidence" value="ECO:0007669"/>
    <property type="project" value="UniProtKB-ARBA"/>
</dbReference>
<evidence type="ECO:0000256" key="2">
    <source>
        <dbReference type="ARBA" id="ARBA00023235"/>
    </source>
</evidence>
<evidence type="ECO:0000259" key="4">
    <source>
        <dbReference type="Pfam" id="PF00849"/>
    </source>
</evidence>
<gene>
    <name evidence="5" type="ORF">DXN05_15655</name>
</gene>
<comment type="similarity">
    <text evidence="1 3">Belongs to the pseudouridine synthase RsuA family.</text>
</comment>
<dbReference type="InterPro" id="IPR006145">
    <property type="entry name" value="PsdUridine_synth_RsuA/RluA"/>
</dbReference>
<protein>
    <recommendedName>
        <fullName evidence="3">Pseudouridine synthase</fullName>
        <ecNumber evidence="3">5.4.99.-</ecNumber>
    </recommendedName>
</protein>
<feature type="domain" description="Pseudouridine synthase RsuA/RluA-like" evidence="4">
    <location>
        <begin position="7"/>
        <end position="156"/>
    </location>
</feature>
<dbReference type="OrthoDB" id="1012272at2"/>
<dbReference type="Gene3D" id="3.30.70.580">
    <property type="entry name" value="Pseudouridine synthase I, catalytic domain, N-terminal subdomain"/>
    <property type="match status" value="1"/>
</dbReference>
<keyword evidence="2 3" id="KW-0413">Isomerase</keyword>
<evidence type="ECO:0000313" key="6">
    <source>
        <dbReference type="Proteomes" id="UP000261284"/>
    </source>
</evidence>
<comment type="caution">
    <text evidence="5">The sequence shown here is derived from an EMBL/GenBank/DDBJ whole genome shotgun (WGS) entry which is preliminary data.</text>
</comment>
<dbReference type="EMBL" id="QTJU01000005">
    <property type="protein sequence ID" value="RFM27451.1"/>
    <property type="molecule type" value="Genomic_DNA"/>
</dbReference>
<dbReference type="GO" id="GO:0009982">
    <property type="term" value="F:pseudouridine synthase activity"/>
    <property type="evidence" value="ECO:0007669"/>
    <property type="project" value="InterPro"/>
</dbReference>
<dbReference type="NCBIfam" id="TIGR00093">
    <property type="entry name" value="pseudouridine synthase"/>
    <property type="match status" value="1"/>
</dbReference>
<dbReference type="PANTHER" id="PTHR47683:SF2">
    <property type="entry name" value="RNA-BINDING S4 DOMAIN-CONTAINING PROTEIN"/>
    <property type="match status" value="1"/>
</dbReference>
<dbReference type="RefSeq" id="WP_116848209.1">
    <property type="nucleotide sequence ID" value="NZ_QTJU01000005.1"/>
</dbReference>
<sequence length="202" mass="23217">MILSHRYFVLNKPYNMLSQFVGIHETAPMLGSLDFDFPEGIHAVGRLDRQSEGLLLLTTNKKVTRLLFLGEQPHNRTYLVRVKNVVTPETLERLRTGVPIIIQGGETYISTPCDVQLEPEPVDLFPPAVPQNVHYPHSWLRITLTEGRFHQIRKMVVSAGHRCQRLIRTSIEDITLGDLQPGCIRELDEQTFFGLLHIRNWE</sequence>